<sequence length="327" mass="36060">MGSQLHRCVKPFSTLLLPLSKNLSFRTRATGKTARIADGFVVLDQAKVLFTVTCASSTFQPFCRTKSSYLSSTLLLPLSKNLSFRTGATGNSRDCTFARFMKQNRLGLRKLSPAGEGGEGVAVAEEQPQEIVFVPVSLSDMLTMFFQADRTLNEAAIPNVTRALQFGVSNEKANTSRSITLMCSAKGWSLTTMATHSVSTFSFRPSKGDLSHKLQRCSGRQVSFVKKTVMEICGNVDIDSLLCQYMTTNIDSKSVCIVVCFGGVNHRRYIMTFQSFKNSKSFLVSVAPMATQGRPQLGCLAKLHVVAGFEEFTHISCRLLHQELFIR</sequence>
<gene>
    <name evidence="2" type="primary">LOC104737934</name>
</gene>
<reference evidence="2" key="2">
    <citation type="submission" date="2025-08" db="UniProtKB">
        <authorList>
            <consortium name="RefSeq"/>
        </authorList>
    </citation>
    <scope>IDENTIFICATION</scope>
    <source>
        <tissue evidence="2">Leaf</tissue>
    </source>
</reference>
<evidence type="ECO:0000313" key="1">
    <source>
        <dbReference type="Proteomes" id="UP000694864"/>
    </source>
</evidence>
<dbReference type="Proteomes" id="UP000694864">
    <property type="component" value="Chromosome 13"/>
</dbReference>
<reference evidence="1" key="1">
    <citation type="journal article" date="2014" name="Nat. Commun.">
        <title>The emerging biofuel crop Camelina sativa retains a highly undifferentiated hexaploid genome structure.</title>
        <authorList>
            <person name="Kagale S."/>
            <person name="Koh C."/>
            <person name="Nixon J."/>
            <person name="Bollina V."/>
            <person name="Clarke W.E."/>
            <person name="Tuteja R."/>
            <person name="Spillane C."/>
            <person name="Robinson S.J."/>
            <person name="Links M.G."/>
            <person name="Clarke C."/>
            <person name="Higgins E.E."/>
            <person name="Huebert T."/>
            <person name="Sharpe A.G."/>
            <person name="Parkin I.A."/>
        </authorList>
    </citation>
    <scope>NUCLEOTIDE SEQUENCE [LARGE SCALE GENOMIC DNA]</scope>
    <source>
        <strain evidence="1">cv. DH55</strain>
    </source>
</reference>
<dbReference type="RefSeq" id="XP_010456481.1">
    <property type="nucleotide sequence ID" value="XM_010458179.1"/>
</dbReference>
<protein>
    <submittedName>
        <fullName evidence="2">Uncharacterized protein LOC104737934</fullName>
    </submittedName>
</protein>
<accession>A0ABM0VI19</accession>
<dbReference type="PANTHER" id="PTHR35756:SF1">
    <property type="entry name" value="OS05G0337400 PROTEIN"/>
    <property type="match status" value="1"/>
</dbReference>
<proteinExistence type="predicted"/>
<evidence type="ECO:0000313" key="2">
    <source>
        <dbReference type="RefSeq" id="XP_010456481.1"/>
    </source>
</evidence>
<dbReference type="GeneID" id="104737934"/>
<dbReference type="PANTHER" id="PTHR35756">
    <property type="entry name" value="OS05G0337400 PROTEIN"/>
    <property type="match status" value="1"/>
</dbReference>
<name>A0ABM0VI19_CAMSA</name>
<keyword evidence="1" id="KW-1185">Reference proteome</keyword>
<organism evidence="1 2">
    <name type="scientific">Camelina sativa</name>
    <name type="common">False flax</name>
    <name type="synonym">Myagrum sativum</name>
    <dbReference type="NCBI Taxonomy" id="90675"/>
    <lineage>
        <taxon>Eukaryota</taxon>
        <taxon>Viridiplantae</taxon>
        <taxon>Streptophyta</taxon>
        <taxon>Embryophyta</taxon>
        <taxon>Tracheophyta</taxon>
        <taxon>Spermatophyta</taxon>
        <taxon>Magnoliopsida</taxon>
        <taxon>eudicotyledons</taxon>
        <taxon>Gunneridae</taxon>
        <taxon>Pentapetalae</taxon>
        <taxon>rosids</taxon>
        <taxon>malvids</taxon>
        <taxon>Brassicales</taxon>
        <taxon>Brassicaceae</taxon>
        <taxon>Camelineae</taxon>
        <taxon>Camelina</taxon>
    </lineage>
</organism>